<evidence type="ECO:0000256" key="1">
    <source>
        <dbReference type="ARBA" id="ARBA00022722"/>
    </source>
</evidence>
<dbReference type="PANTHER" id="PTHR41286:SF1">
    <property type="entry name" value="HNH NUCLEASE YAJD-RELATED"/>
    <property type="match status" value="1"/>
</dbReference>
<dbReference type="GO" id="GO:0003676">
    <property type="term" value="F:nucleic acid binding"/>
    <property type="evidence" value="ECO:0007669"/>
    <property type="project" value="InterPro"/>
</dbReference>
<sequence>MMTKDERIRFYKSKEWQTTRKRVLERDNYECQQCKRDGKLTTYDKSKHKSLDVDHILSLEHHPEFAHDLNNLETLCIKCHNKKEKRFIKKKINGKTKNGKYPRVKKIKSDQNTWGTGRARLRDNFKNPCITPLL</sequence>
<evidence type="ECO:0000256" key="3">
    <source>
        <dbReference type="ARBA" id="ARBA00038412"/>
    </source>
</evidence>
<evidence type="ECO:0000313" key="7">
    <source>
        <dbReference type="Proteomes" id="UP000249913"/>
    </source>
</evidence>
<reference evidence="6 7" key="1">
    <citation type="submission" date="2018-06" db="EMBL/GenBank/DDBJ databases">
        <authorList>
            <consortium name="Pathogen Informatics"/>
            <person name="Doyle S."/>
        </authorList>
    </citation>
    <scope>NUCLEOTIDE SEQUENCE [LARGE SCALE GENOMIC DNA]</scope>
    <source>
        <strain evidence="6 7">NCTC7878</strain>
    </source>
</reference>
<protein>
    <recommendedName>
        <fullName evidence="4">Putative HNH nuclease YajD</fullName>
    </recommendedName>
</protein>
<dbReference type="GO" id="GO:0005829">
    <property type="term" value="C:cytosol"/>
    <property type="evidence" value="ECO:0007669"/>
    <property type="project" value="TreeGrafter"/>
</dbReference>
<dbReference type="Proteomes" id="UP000249913">
    <property type="component" value="Unassembled WGS sequence"/>
</dbReference>
<accession>A0A2X2K0P5</accession>
<keyword evidence="2" id="KW-0378">Hydrolase</keyword>
<feature type="domain" description="HNH nuclease" evidence="5">
    <location>
        <begin position="18"/>
        <end position="81"/>
    </location>
</feature>
<dbReference type="GO" id="GO:0004519">
    <property type="term" value="F:endonuclease activity"/>
    <property type="evidence" value="ECO:0007669"/>
    <property type="project" value="UniProtKB-KW"/>
</dbReference>
<dbReference type="Gene3D" id="1.10.30.50">
    <property type="match status" value="1"/>
</dbReference>
<keyword evidence="6" id="KW-0255">Endonuclease</keyword>
<organism evidence="6 7">
    <name type="scientific">Staphylococcus aureus</name>
    <dbReference type="NCBI Taxonomy" id="1280"/>
    <lineage>
        <taxon>Bacteria</taxon>
        <taxon>Bacillati</taxon>
        <taxon>Bacillota</taxon>
        <taxon>Bacilli</taxon>
        <taxon>Bacillales</taxon>
        <taxon>Staphylococcaceae</taxon>
        <taxon>Staphylococcus</taxon>
    </lineage>
</organism>
<evidence type="ECO:0000256" key="2">
    <source>
        <dbReference type="ARBA" id="ARBA00022801"/>
    </source>
</evidence>
<evidence type="ECO:0000256" key="4">
    <source>
        <dbReference type="ARBA" id="ARBA00040194"/>
    </source>
</evidence>
<dbReference type="CDD" id="cd00085">
    <property type="entry name" value="HNHc"/>
    <property type="match status" value="1"/>
</dbReference>
<dbReference type="InterPro" id="IPR002711">
    <property type="entry name" value="HNH"/>
</dbReference>
<keyword evidence="1" id="KW-0540">Nuclease</keyword>
<evidence type="ECO:0000259" key="5">
    <source>
        <dbReference type="SMART" id="SM00507"/>
    </source>
</evidence>
<dbReference type="SMART" id="SM00507">
    <property type="entry name" value="HNHc"/>
    <property type="match status" value="1"/>
</dbReference>
<dbReference type="AlphaFoldDB" id="A0A2X2K0P5"/>
<proteinExistence type="inferred from homology"/>
<dbReference type="PANTHER" id="PTHR41286">
    <property type="entry name" value="HNH NUCLEASE YAJD-RELATED"/>
    <property type="match status" value="1"/>
</dbReference>
<evidence type="ECO:0000313" key="6">
    <source>
        <dbReference type="EMBL" id="SPZ99558.1"/>
    </source>
</evidence>
<dbReference type="InterPro" id="IPR003615">
    <property type="entry name" value="HNH_nuc"/>
</dbReference>
<dbReference type="EMBL" id="UAUX01000010">
    <property type="protein sequence ID" value="SPZ99558.1"/>
    <property type="molecule type" value="Genomic_DNA"/>
</dbReference>
<gene>
    <name evidence="6" type="ORF">NCTC7878_02696</name>
</gene>
<dbReference type="GO" id="GO:0008270">
    <property type="term" value="F:zinc ion binding"/>
    <property type="evidence" value="ECO:0007669"/>
    <property type="project" value="InterPro"/>
</dbReference>
<dbReference type="Pfam" id="PF01844">
    <property type="entry name" value="HNH"/>
    <property type="match status" value="1"/>
</dbReference>
<comment type="similarity">
    <text evidence="3">Belongs to the HNH nuclease family.</text>
</comment>
<name>A0A2X2K0P5_STAAU</name>
<dbReference type="GO" id="GO:0016787">
    <property type="term" value="F:hydrolase activity"/>
    <property type="evidence" value="ECO:0007669"/>
    <property type="project" value="UniProtKB-KW"/>
</dbReference>